<evidence type="ECO:0000313" key="3">
    <source>
        <dbReference type="Proteomes" id="UP001500063"/>
    </source>
</evidence>
<evidence type="ECO:0008006" key="4">
    <source>
        <dbReference type="Google" id="ProtNLM"/>
    </source>
</evidence>
<accession>A0ABN0WJQ9</accession>
<reference evidence="2 3" key="1">
    <citation type="journal article" date="2019" name="Int. J. Syst. Evol. Microbiol.">
        <title>The Global Catalogue of Microorganisms (GCM) 10K type strain sequencing project: providing services to taxonomists for standard genome sequencing and annotation.</title>
        <authorList>
            <consortium name="The Broad Institute Genomics Platform"/>
            <consortium name="The Broad Institute Genome Sequencing Center for Infectious Disease"/>
            <person name="Wu L."/>
            <person name="Ma J."/>
        </authorList>
    </citation>
    <scope>NUCLEOTIDE SEQUENCE [LARGE SCALE GENOMIC DNA]</scope>
    <source>
        <strain evidence="2 3">JCM 4565</strain>
    </source>
</reference>
<evidence type="ECO:0000313" key="2">
    <source>
        <dbReference type="EMBL" id="GAA0339927.1"/>
    </source>
</evidence>
<proteinExistence type="predicted"/>
<sequence length="49" mass="5176">MIFLIAAVLLLGVLVGAAAHTPLPLLLPAAGAIAAWLLVFAVRERTRER</sequence>
<keyword evidence="3" id="KW-1185">Reference proteome</keyword>
<comment type="caution">
    <text evidence="2">The sequence shown here is derived from an EMBL/GenBank/DDBJ whole genome shotgun (WGS) entry which is preliminary data.</text>
</comment>
<feature type="transmembrane region" description="Helical" evidence="1">
    <location>
        <begin position="27"/>
        <end position="43"/>
    </location>
</feature>
<keyword evidence="1" id="KW-1133">Transmembrane helix</keyword>
<keyword evidence="1" id="KW-0812">Transmembrane</keyword>
<evidence type="ECO:0000256" key="1">
    <source>
        <dbReference type="SAM" id="Phobius"/>
    </source>
</evidence>
<keyword evidence="1" id="KW-0472">Membrane</keyword>
<protein>
    <recommendedName>
        <fullName evidence="4">Small hydrophobic membrane protein</fullName>
    </recommendedName>
</protein>
<dbReference type="Proteomes" id="UP001500063">
    <property type="component" value="Unassembled WGS sequence"/>
</dbReference>
<dbReference type="RefSeq" id="WP_301886836.1">
    <property type="nucleotide sequence ID" value="NZ_BAAABW010000008.1"/>
</dbReference>
<gene>
    <name evidence="2" type="ORF">GCM10010319_14960</name>
</gene>
<organism evidence="2 3">
    <name type="scientific">Streptomyces blastmyceticus</name>
    <dbReference type="NCBI Taxonomy" id="68180"/>
    <lineage>
        <taxon>Bacteria</taxon>
        <taxon>Bacillati</taxon>
        <taxon>Actinomycetota</taxon>
        <taxon>Actinomycetes</taxon>
        <taxon>Kitasatosporales</taxon>
        <taxon>Streptomycetaceae</taxon>
        <taxon>Streptomyces</taxon>
    </lineage>
</organism>
<name>A0ABN0WJQ9_9ACTN</name>
<dbReference type="EMBL" id="BAAABW010000008">
    <property type="protein sequence ID" value="GAA0339927.1"/>
    <property type="molecule type" value="Genomic_DNA"/>
</dbReference>